<evidence type="ECO:0000313" key="2">
    <source>
        <dbReference type="Proteomes" id="UP000178370"/>
    </source>
</evidence>
<comment type="caution">
    <text evidence="1">The sequence shown here is derived from an EMBL/GenBank/DDBJ whole genome shotgun (WGS) entry which is preliminary data.</text>
</comment>
<dbReference type="AlphaFoldDB" id="A0A1F6CNU1"/>
<dbReference type="EMBL" id="MFKV01000006">
    <property type="protein sequence ID" value="OGG50873.1"/>
    <property type="molecule type" value="Genomic_DNA"/>
</dbReference>
<accession>A0A1F6CNU1</accession>
<gene>
    <name evidence="1" type="ORF">A2763_00875</name>
</gene>
<organism evidence="1 2">
    <name type="scientific">Candidatus Kaiserbacteria bacterium RIFCSPHIGHO2_01_FULL_54_36</name>
    <dbReference type="NCBI Taxonomy" id="1798482"/>
    <lineage>
        <taxon>Bacteria</taxon>
        <taxon>Candidatus Kaiseribacteriota</taxon>
    </lineage>
</organism>
<sequence>MANFGSLVIDWRGKRLTGEQAFVIERVAAQFPNPEKRDALVEFKHKLCEGLMTSKGPWTLGTYSGNRFFVDLGTVDGNAWAYEFLLTGSSQDNTYDPEGTVHWIDDTDDGGITITRVNKRQTAGTTVKVHRRQ</sequence>
<reference evidence="1 2" key="1">
    <citation type="journal article" date="2016" name="Nat. Commun.">
        <title>Thousands of microbial genomes shed light on interconnected biogeochemical processes in an aquifer system.</title>
        <authorList>
            <person name="Anantharaman K."/>
            <person name="Brown C.T."/>
            <person name="Hug L.A."/>
            <person name="Sharon I."/>
            <person name="Castelle C.J."/>
            <person name="Probst A.J."/>
            <person name="Thomas B.C."/>
            <person name="Singh A."/>
            <person name="Wilkins M.J."/>
            <person name="Karaoz U."/>
            <person name="Brodie E.L."/>
            <person name="Williams K.H."/>
            <person name="Hubbard S.S."/>
            <person name="Banfield J.F."/>
        </authorList>
    </citation>
    <scope>NUCLEOTIDE SEQUENCE [LARGE SCALE GENOMIC DNA]</scope>
</reference>
<evidence type="ECO:0000313" key="1">
    <source>
        <dbReference type="EMBL" id="OGG50873.1"/>
    </source>
</evidence>
<proteinExistence type="predicted"/>
<name>A0A1F6CNU1_9BACT</name>
<protein>
    <submittedName>
        <fullName evidence="1">Uncharacterized protein</fullName>
    </submittedName>
</protein>
<dbReference type="Proteomes" id="UP000178370">
    <property type="component" value="Unassembled WGS sequence"/>
</dbReference>